<dbReference type="AlphaFoldDB" id="A0AAV8ZL98"/>
<gene>
    <name evidence="1" type="ORF">NQ314_004006</name>
</gene>
<dbReference type="EMBL" id="JANEYF010001201">
    <property type="protein sequence ID" value="KAJ8965615.1"/>
    <property type="molecule type" value="Genomic_DNA"/>
</dbReference>
<evidence type="ECO:0000313" key="2">
    <source>
        <dbReference type="Proteomes" id="UP001162156"/>
    </source>
</evidence>
<accession>A0AAV8ZL98</accession>
<keyword evidence="2" id="KW-1185">Reference proteome</keyword>
<name>A0AAV8ZL98_9CUCU</name>
<reference evidence="1" key="1">
    <citation type="journal article" date="2023" name="Insect Mol. Biol.">
        <title>Genome sequencing provides insights into the evolution of gene families encoding plant cell wall-degrading enzymes in longhorned beetles.</title>
        <authorList>
            <person name="Shin N.R."/>
            <person name="Okamura Y."/>
            <person name="Kirsch R."/>
            <person name="Pauchet Y."/>
        </authorList>
    </citation>
    <scope>NUCLEOTIDE SEQUENCE</scope>
    <source>
        <strain evidence="1">RBIC_L_NR</strain>
    </source>
</reference>
<dbReference type="Proteomes" id="UP001162156">
    <property type="component" value="Unassembled WGS sequence"/>
</dbReference>
<evidence type="ECO:0000313" key="1">
    <source>
        <dbReference type="EMBL" id="KAJ8965615.1"/>
    </source>
</evidence>
<protein>
    <submittedName>
        <fullName evidence="1">Uncharacterized protein</fullName>
    </submittedName>
</protein>
<organism evidence="1 2">
    <name type="scientific">Rhamnusium bicolor</name>
    <dbReference type="NCBI Taxonomy" id="1586634"/>
    <lineage>
        <taxon>Eukaryota</taxon>
        <taxon>Metazoa</taxon>
        <taxon>Ecdysozoa</taxon>
        <taxon>Arthropoda</taxon>
        <taxon>Hexapoda</taxon>
        <taxon>Insecta</taxon>
        <taxon>Pterygota</taxon>
        <taxon>Neoptera</taxon>
        <taxon>Endopterygota</taxon>
        <taxon>Coleoptera</taxon>
        <taxon>Polyphaga</taxon>
        <taxon>Cucujiformia</taxon>
        <taxon>Chrysomeloidea</taxon>
        <taxon>Cerambycidae</taxon>
        <taxon>Lepturinae</taxon>
        <taxon>Rhagiini</taxon>
        <taxon>Rhamnusium</taxon>
    </lineage>
</organism>
<proteinExistence type="predicted"/>
<sequence length="131" mass="14102">MKPTTMMKESNFQDFVDTAEIDTSEAQSLIETTTIPMTISMSSSVNIKKGDQIISGSQEEPELVISVVTSKTVVNNTVIAHATPNIIATEAVKPTTEPSVFSNEENTTDTWVVVASVQTSRSVSGARCVYV</sequence>
<comment type="caution">
    <text evidence="1">The sequence shown here is derived from an EMBL/GenBank/DDBJ whole genome shotgun (WGS) entry which is preliminary data.</text>
</comment>